<comment type="caution">
    <text evidence="1">The sequence shown here is derived from an EMBL/GenBank/DDBJ whole genome shotgun (WGS) entry which is preliminary data.</text>
</comment>
<sequence>MEHEYKTAYIKAELIRTRHLDPDIAFVVFLCVICDFSGNEYKYNPAQRVDSFILYEKKQFDASKNSKWQRGRRVVSYLTEVFRAMPNTIGKP</sequence>
<reference evidence="1 2" key="1">
    <citation type="submission" date="2017-09" db="EMBL/GenBank/DDBJ databases">
        <title>Phase variable restriction modification systems are present in the genome sequences of periodontal pathogens Prevotella intermedia, Tannerella forsythia and Porphyromonas gingivalis.</title>
        <authorList>
            <person name="Haigh R.D."/>
            <person name="Crawford L."/>
            <person name="Ralph J."/>
            <person name="Wanford J."/>
            <person name="Vartoukian S.R."/>
            <person name="Hijazib K."/>
            <person name="Wade W."/>
            <person name="Oggioni M.R."/>
        </authorList>
    </citation>
    <scope>NUCLEOTIDE SEQUENCE [LARGE SCALE GENOMIC DNA]</scope>
    <source>
        <strain evidence="1 2">WW2834</strain>
    </source>
</reference>
<dbReference type="AlphaFoldDB" id="A0A2A6EDN6"/>
<evidence type="ECO:0000313" key="1">
    <source>
        <dbReference type="EMBL" id="PDP59116.1"/>
    </source>
</evidence>
<evidence type="ECO:0000313" key="2">
    <source>
        <dbReference type="Proteomes" id="UP000219058"/>
    </source>
</evidence>
<accession>A0A2A6EDN6</accession>
<dbReference type="EMBL" id="NSLY01000030">
    <property type="protein sequence ID" value="PDP59116.1"/>
    <property type="molecule type" value="Genomic_DNA"/>
</dbReference>
<name>A0A2A6EDN6_PREIN</name>
<protein>
    <submittedName>
        <fullName evidence="1">Endoglucanase A</fullName>
    </submittedName>
</protein>
<organism evidence="1 2">
    <name type="scientific">Prevotella intermedia</name>
    <dbReference type="NCBI Taxonomy" id="28131"/>
    <lineage>
        <taxon>Bacteria</taxon>
        <taxon>Pseudomonadati</taxon>
        <taxon>Bacteroidota</taxon>
        <taxon>Bacteroidia</taxon>
        <taxon>Bacteroidales</taxon>
        <taxon>Prevotellaceae</taxon>
        <taxon>Prevotella</taxon>
    </lineage>
</organism>
<proteinExistence type="predicted"/>
<dbReference type="Proteomes" id="UP000219058">
    <property type="component" value="Unassembled WGS sequence"/>
</dbReference>
<gene>
    <name evidence="1" type="ORF">CLI71_09835</name>
</gene>